<reference evidence="1 2" key="1">
    <citation type="submission" date="2014-06" db="EMBL/GenBank/DDBJ databases">
        <authorList>
            <person name="Urmite Genomes Urmite Genomes"/>
        </authorList>
    </citation>
    <scope>NUCLEOTIDE SEQUENCE [LARGE SCALE GENOMIC DNA]</scope>
</reference>
<dbReference type="AlphaFoldDB" id="A0A078KXC7"/>
<proteinExistence type="predicted"/>
<organism evidence="1 2">
    <name type="scientific">Legionella massiliensis</name>
    <dbReference type="NCBI Taxonomy" id="1034943"/>
    <lineage>
        <taxon>Bacteria</taxon>
        <taxon>Pseudomonadati</taxon>
        <taxon>Pseudomonadota</taxon>
        <taxon>Gammaproteobacteria</taxon>
        <taxon>Legionellales</taxon>
        <taxon>Legionellaceae</taxon>
        <taxon>Legionella</taxon>
    </lineage>
</organism>
<keyword evidence="2" id="KW-1185">Reference proteome</keyword>
<dbReference type="STRING" id="1034943.BN59_03376"/>
<accession>A0A078KXC7</accession>
<dbReference type="SUPFAM" id="SSF88723">
    <property type="entry name" value="PIN domain-like"/>
    <property type="match status" value="1"/>
</dbReference>
<evidence type="ECO:0000313" key="1">
    <source>
        <dbReference type="EMBL" id="CDZ79060.1"/>
    </source>
</evidence>
<gene>
    <name evidence="1" type="ORF">BN59_03376</name>
</gene>
<dbReference type="EMBL" id="CCSB01000004">
    <property type="protein sequence ID" value="CDZ79060.1"/>
    <property type="molecule type" value="Genomic_DNA"/>
</dbReference>
<sequence length="75" mass="8629">MRKNCIIIPWIQKTEIKQVKIVLIIDIIPDRRSERDGLIAATALVHGLVVVTRNTKNFEDTGAELYNPWEINQSE</sequence>
<evidence type="ECO:0000313" key="2">
    <source>
        <dbReference type="Proteomes" id="UP000044071"/>
    </source>
</evidence>
<dbReference type="Proteomes" id="UP000044071">
    <property type="component" value="Unassembled WGS sequence"/>
</dbReference>
<dbReference type="eggNOG" id="COG1487">
    <property type="taxonomic scope" value="Bacteria"/>
</dbReference>
<name>A0A078KXC7_9GAMM</name>
<dbReference type="InterPro" id="IPR029060">
    <property type="entry name" value="PIN-like_dom_sf"/>
</dbReference>
<protein>
    <submittedName>
        <fullName evidence="1">Uncharacterized protein</fullName>
    </submittedName>
</protein>
<dbReference type="Gene3D" id="3.40.50.1010">
    <property type="entry name" value="5'-nuclease"/>
    <property type="match status" value="1"/>
</dbReference>